<feature type="compositionally biased region" description="Basic and acidic residues" evidence="1">
    <location>
        <begin position="309"/>
        <end position="356"/>
    </location>
</feature>
<comment type="caution">
    <text evidence="2">The sequence shown here is derived from an EMBL/GenBank/DDBJ whole genome shotgun (WGS) entry which is preliminary data.</text>
</comment>
<sequence length="597" mass="61431">MKGVGPAGGLGHAKVQDSPARERQTPSQLSSTGLTGNASRTTGAPPRNAMPPQGRVADRVAFFQGLGQGTPAAGSASPEGPRGGSHVAQTAAKIQSLLSGAAPTGAETTPAPKGPGQATAKPAPDARYNDPKPALPERRSLDRTLVDTLAAKLGGAPSSGGAHPLENGGSADTAGAADGKSSAHDVAQQKLEELAQLLLERAERGETGTGGNIDDDDDDYDAWFRGEHDGQAGGASSADDIAKQKLQELASLLLGRAERGETGTGGEIDDSGDDDDYDAWFRGEHDGPQAGGSHAAKSGDSSALDDPFDDRHEVKDDGKSAHADRDSKADARFNDPKPELRQPDKLKSTRIADLEAKLGGAPSSGDTHALENAPSNAHVKRDAKPDASANDPKPALGKPNKLDSQRIAALEAKLSGADGPQRTLRNVGKLDRNRVAEMGAKLFGLPMDPGGGETINAPPEKTITLEPPAKTITVEPLGKDERTPAGHIDPADGAGVPHQDPVNLEKPASDPGTHSPSVRPAQHAAGAQLSEALLDHASGTAASADDALSRLKDLMNQQSLQTGIDAMDRGLMGGQTAAMEGLAKMFKNRGESLKNLC</sequence>
<feature type="region of interest" description="Disordered" evidence="1">
    <location>
        <begin position="475"/>
        <end position="525"/>
    </location>
</feature>
<feature type="compositionally biased region" description="Low complexity" evidence="1">
    <location>
        <begin position="100"/>
        <end position="116"/>
    </location>
</feature>
<dbReference type="RefSeq" id="WP_173124166.1">
    <property type="nucleotide sequence ID" value="NZ_JABRWJ010000004.1"/>
</dbReference>
<evidence type="ECO:0000313" key="3">
    <source>
        <dbReference type="Proteomes" id="UP000737171"/>
    </source>
</evidence>
<feature type="compositionally biased region" description="Gly residues" evidence="1">
    <location>
        <begin position="1"/>
        <end position="11"/>
    </location>
</feature>
<name>A0ABX2EIS2_9BURK</name>
<organism evidence="2 3">
    <name type="scientific">Pseudaquabacterium terrae</name>
    <dbReference type="NCBI Taxonomy" id="2732868"/>
    <lineage>
        <taxon>Bacteria</taxon>
        <taxon>Pseudomonadati</taxon>
        <taxon>Pseudomonadota</taxon>
        <taxon>Betaproteobacteria</taxon>
        <taxon>Burkholderiales</taxon>
        <taxon>Sphaerotilaceae</taxon>
        <taxon>Pseudaquabacterium</taxon>
    </lineage>
</organism>
<gene>
    <name evidence="2" type="ORF">HLB44_15920</name>
</gene>
<feature type="compositionally biased region" description="Basic and acidic residues" evidence="1">
    <location>
        <begin position="127"/>
        <end position="145"/>
    </location>
</feature>
<dbReference type="Proteomes" id="UP000737171">
    <property type="component" value="Unassembled WGS sequence"/>
</dbReference>
<feature type="region of interest" description="Disordered" evidence="1">
    <location>
        <begin position="254"/>
        <end position="463"/>
    </location>
</feature>
<reference evidence="2 3" key="1">
    <citation type="submission" date="2020-05" db="EMBL/GenBank/DDBJ databases">
        <title>Aquincola sp. isolate from soil.</title>
        <authorList>
            <person name="Han J."/>
            <person name="Kim D.-U."/>
        </authorList>
    </citation>
    <scope>NUCLEOTIDE SEQUENCE [LARGE SCALE GENOMIC DNA]</scope>
    <source>
        <strain evidence="2 3">S2</strain>
    </source>
</reference>
<feature type="region of interest" description="Disordered" evidence="1">
    <location>
        <begin position="1"/>
        <end position="242"/>
    </location>
</feature>
<evidence type="ECO:0000313" key="2">
    <source>
        <dbReference type="EMBL" id="NRF68482.1"/>
    </source>
</evidence>
<keyword evidence="3" id="KW-1185">Reference proteome</keyword>
<protein>
    <submittedName>
        <fullName evidence="2">Uncharacterized protein</fullName>
    </submittedName>
</protein>
<accession>A0ABX2EIS2</accession>
<feature type="compositionally biased region" description="Acidic residues" evidence="1">
    <location>
        <begin position="267"/>
        <end position="278"/>
    </location>
</feature>
<dbReference type="EMBL" id="JABRWJ010000004">
    <property type="protein sequence ID" value="NRF68482.1"/>
    <property type="molecule type" value="Genomic_DNA"/>
</dbReference>
<feature type="compositionally biased region" description="Polar residues" evidence="1">
    <location>
        <begin position="25"/>
        <end position="42"/>
    </location>
</feature>
<feature type="compositionally biased region" description="Low complexity" evidence="1">
    <location>
        <begin position="168"/>
        <end position="180"/>
    </location>
</feature>
<evidence type="ECO:0000256" key="1">
    <source>
        <dbReference type="SAM" id="MobiDB-lite"/>
    </source>
</evidence>
<proteinExistence type="predicted"/>